<proteinExistence type="inferred from homology"/>
<evidence type="ECO:0000256" key="2">
    <source>
        <dbReference type="ARBA" id="ARBA00022857"/>
    </source>
</evidence>
<dbReference type="InterPro" id="IPR036812">
    <property type="entry name" value="NAD(P)_OxRdtase_dom_sf"/>
</dbReference>
<evidence type="ECO:0000256" key="6">
    <source>
        <dbReference type="PIRSR" id="PIRSR000097-3"/>
    </source>
</evidence>
<dbReference type="EMBL" id="JARQZJ010000102">
    <property type="protein sequence ID" value="KAK9886761.1"/>
    <property type="molecule type" value="Genomic_DNA"/>
</dbReference>
<feature type="binding site" evidence="5">
    <location>
        <position position="114"/>
    </location>
    <ligand>
        <name>substrate</name>
    </ligand>
</feature>
<dbReference type="PIRSF" id="PIRSF000097">
    <property type="entry name" value="AKR"/>
    <property type="match status" value="1"/>
</dbReference>
<evidence type="ECO:0000256" key="4">
    <source>
        <dbReference type="PIRSR" id="PIRSR000097-1"/>
    </source>
</evidence>
<accession>A0AAW1V0Z8</accession>
<protein>
    <recommendedName>
        <fullName evidence="7">NADP-dependent oxidoreductase domain-containing protein</fullName>
    </recommendedName>
</protein>
<dbReference type="PANTHER" id="PTHR43827">
    <property type="entry name" value="2,5-DIKETO-D-GLUCONIC ACID REDUCTASE"/>
    <property type="match status" value="1"/>
</dbReference>
<feature type="active site" description="Proton donor" evidence="4">
    <location>
        <position position="53"/>
    </location>
</feature>
<evidence type="ECO:0000259" key="7">
    <source>
        <dbReference type="Pfam" id="PF00248"/>
    </source>
</evidence>
<dbReference type="AlphaFoldDB" id="A0AAW1V0Z8"/>
<name>A0AAW1V0Z8_9CUCU</name>
<keyword evidence="2" id="KW-0521">NADP</keyword>
<dbReference type="PANTHER" id="PTHR43827:SF3">
    <property type="entry name" value="NADP-DEPENDENT OXIDOREDUCTASE DOMAIN-CONTAINING PROTEIN"/>
    <property type="match status" value="1"/>
</dbReference>
<feature type="domain" description="NADP-dependent oxidoreductase" evidence="7">
    <location>
        <begin position="19"/>
        <end position="265"/>
    </location>
</feature>
<sequence>MDCSRITFKLNSGRLMPLIGFGTYLIQGDQLIYQVLDNALAAGYRQIDTATVYHNEYSIGLALKKLLPKYNLKREDIFITSKLSPSDQGEQAFAAVQESLRKLDCDYLDLYLIHWPGAGRTPLDSSENLRLRSQSWASLVKAVHSGLVRSIGVSNYTLKHLNELLANDHGIKPSVNQVEWHPKFYQPELLNLCRQEGILLQAYSSLGGTGNSELLKDPVVVQIATELGTTSAQVLLRWAVQQNIGIIPKARSESRIKSNIDLNFQIPVPLMTQLNNLKSKEKFAWNPENVA</sequence>
<dbReference type="PROSITE" id="PS00062">
    <property type="entry name" value="ALDOKETO_REDUCTASE_2"/>
    <property type="match status" value="1"/>
</dbReference>
<keyword evidence="3" id="KW-0560">Oxidoreductase</keyword>
<evidence type="ECO:0000256" key="5">
    <source>
        <dbReference type="PIRSR" id="PIRSR000097-2"/>
    </source>
</evidence>
<dbReference type="Proteomes" id="UP001431783">
    <property type="component" value="Unassembled WGS sequence"/>
</dbReference>
<dbReference type="Gene3D" id="3.20.20.100">
    <property type="entry name" value="NADP-dependent oxidoreductase domain"/>
    <property type="match status" value="1"/>
</dbReference>
<keyword evidence="9" id="KW-1185">Reference proteome</keyword>
<dbReference type="PRINTS" id="PR00069">
    <property type="entry name" value="ALDKETRDTASE"/>
</dbReference>
<evidence type="ECO:0000313" key="9">
    <source>
        <dbReference type="Proteomes" id="UP001431783"/>
    </source>
</evidence>
<evidence type="ECO:0000313" key="8">
    <source>
        <dbReference type="EMBL" id="KAK9886761.1"/>
    </source>
</evidence>
<comment type="similarity">
    <text evidence="1">Belongs to the aldo/keto reductase family.</text>
</comment>
<gene>
    <name evidence="8" type="ORF">WA026_018413</name>
</gene>
<comment type="caution">
    <text evidence="8">The sequence shown here is derived from an EMBL/GenBank/DDBJ whole genome shotgun (WGS) entry which is preliminary data.</text>
</comment>
<evidence type="ECO:0000256" key="1">
    <source>
        <dbReference type="ARBA" id="ARBA00007905"/>
    </source>
</evidence>
<dbReference type="CDD" id="cd19136">
    <property type="entry name" value="AKR_DrGR-like"/>
    <property type="match status" value="1"/>
</dbReference>
<dbReference type="GO" id="GO:0016616">
    <property type="term" value="F:oxidoreductase activity, acting on the CH-OH group of donors, NAD or NADP as acceptor"/>
    <property type="evidence" value="ECO:0007669"/>
    <property type="project" value="UniProtKB-ARBA"/>
</dbReference>
<dbReference type="InterPro" id="IPR023210">
    <property type="entry name" value="NADP_OxRdtase_dom"/>
</dbReference>
<dbReference type="InterPro" id="IPR020471">
    <property type="entry name" value="AKR"/>
</dbReference>
<evidence type="ECO:0000256" key="3">
    <source>
        <dbReference type="ARBA" id="ARBA00023002"/>
    </source>
</evidence>
<feature type="site" description="Lowers pKa of active site Tyr" evidence="6">
    <location>
        <position position="82"/>
    </location>
</feature>
<reference evidence="8 9" key="1">
    <citation type="submission" date="2023-03" db="EMBL/GenBank/DDBJ databases">
        <title>Genome insight into feeding habits of ladybird beetles.</title>
        <authorList>
            <person name="Li H.-S."/>
            <person name="Huang Y.-H."/>
            <person name="Pang H."/>
        </authorList>
    </citation>
    <scope>NUCLEOTIDE SEQUENCE [LARGE SCALE GENOMIC DNA]</scope>
    <source>
        <strain evidence="8">SYSU_2023b</strain>
        <tissue evidence="8">Whole body</tissue>
    </source>
</reference>
<organism evidence="8 9">
    <name type="scientific">Henosepilachna vigintioctopunctata</name>
    <dbReference type="NCBI Taxonomy" id="420089"/>
    <lineage>
        <taxon>Eukaryota</taxon>
        <taxon>Metazoa</taxon>
        <taxon>Ecdysozoa</taxon>
        <taxon>Arthropoda</taxon>
        <taxon>Hexapoda</taxon>
        <taxon>Insecta</taxon>
        <taxon>Pterygota</taxon>
        <taxon>Neoptera</taxon>
        <taxon>Endopterygota</taxon>
        <taxon>Coleoptera</taxon>
        <taxon>Polyphaga</taxon>
        <taxon>Cucujiformia</taxon>
        <taxon>Coccinelloidea</taxon>
        <taxon>Coccinellidae</taxon>
        <taxon>Epilachninae</taxon>
        <taxon>Epilachnini</taxon>
        <taxon>Henosepilachna</taxon>
    </lineage>
</organism>
<dbReference type="Pfam" id="PF00248">
    <property type="entry name" value="Aldo_ket_red"/>
    <property type="match status" value="1"/>
</dbReference>
<dbReference type="SUPFAM" id="SSF51430">
    <property type="entry name" value="NAD(P)-linked oxidoreductase"/>
    <property type="match status" value="1"/>
</dbReference>
<dbReference type="InterPro" id="IPR018170">
    <property type="entry name" value="Aldo/ket_reductase_CS"/>
</dbReference>
<dbReference type="FunFam" id="3.20.20.100:FF:000002">
    <property type="entry name" value="2,5-diketo-D-gluconic acid reductase A"/>
    <property type="match status" value="1"/>
</dbReference>